<keyword evidence="1" id="KW-0472">Membrane</keyword>
<proteinExistence type="predicted"/>
<protein>
    <submittedName>
        <fullName evidence="2">Uncharacterized protein</fullName>
    </submittedName>
</protein>
<organism evidence="2 3">
    <name type="scientific">Colletotrichum scovillei</name>
    <dbReference type="NCBI Taxonomy" id="1209932"/>
    <lineage>
        <taxon>Eukaryota</taxon>
        <taxon>Fungi</taxon>
        <taxon>Dikarya</taxon>
        <taxon>Ascomycota</taxon>
        <taxon>Pezizomycotina</taxon>
        <taxon>Sordariomycetes</taxon>
        <taxon>Hypocreomycetidae</taxon>
        <taxon>Glomerellales</taxon>
        <taxon>Glomerellaceae</taxon>
        <taxon>Colletotrichum</taxon>
        <taxon>Colletotrichum acutatum species complex</taxon>
    </lineage>
</organism>
<reference evidence="2" key="1">
    <citation type="submission" date="2021-05" db="EMBL/GenBank/DDBJ databases">
        <title>Comparative genomics of three Colletotrichum scovillei strains and genetic complementation revealed genes involved fungal growth and virulence on chili pepper.</title>
        <authorList>
            <person name="Hsieh D.-K."/>
            <person name="Chuang S.-C."/>
            <person name="Chen C.-Y."/>
            <person name="Chao Y.-T."/>
            <person name="Lu M.-Y.J."/>
            <person name="Lee M.-H."/>
            <person name="Shih M.-C."/>
        </authorList>
    </citation>
    <scope>NUCLEOTIDE SEQUENCE</scope>
    <source>
        <strain evidence="2">Coll-153</strain>
    </source>
</reference>
<dbReference type="AlphaFoldDB" id="A0A9P7ULH7"/>
<accession>A0A9P7ULH7</accession>
<sequence>VLEYAWSVLITLGLVVAATLLSEFVFHSLGPLSRLSQTDCLSLERVSRASCPS</sequence>
<keyword evidence="3" id="KW-1185">Reference proteome</keyword>
<name>A0A9P7ULH7_9PEZI</name>
<comment type="caution">
    <text evidence="2">The sequence shown here is derived from an EMBL/GenBank/DDBJ whole genome shotgun (WGS) entry which is preliminary data.</text>
</comment>
<keyword evidence="1" id="KW-1133">Transmembrane helix</keyword>
<evidence type="ECO:0000313" key="3">
    <source>
        <dbReference type="Proteomes" id="UP000699042"/>
    </source>
</evidence>
<evidence type="ECO:0000313" key="2">
    <source>
        <dbReference type="EMBL" id="KAG7055510.1"/>
    </source>
</evidence>
<gene>
    <name evidence="2" type="ORF">JMJ77_007965</name>
</gene>
<feature type="non-terminal residue" evidence="2">
    <location>
        <position position="53"/>
    </location>
</feature>
<feature type="non-terminal residue" evidence="2">
    <location>
        <position position="1"/>
    </location>
</feature>
<evidence type="ECO:0000256" key="1">
    <source>
        <dbReference type="SAM" id="Phobius"/>
    </source>
</evidence>
<keyword evidence="1" id="KW-0812">Transmembrane</keyword>
<dbReference type="Proteomes" id="UP000699042">
    <property type="component" value="Unassembled WGS sequence"/>
</dbReference>
<dbReference type="EMBL" id="JAESDN010000002">
    <property type="protein sequence ID" value="KAG7055510.1"/>
    <property type="molecule type" value="Genomic_DNA"/>
</dbReference>
<feature type="transmembrane region" description="Helical" evidence="1">
    <location>
        <begin position="6"/>
        <end position="26"/>
    </location>
</feature>